<evidence type="ECO:0000313" key="2">
    <source>
        <dbReference type="Proteomes" id="UP001484535"/>
    </source>
</evidence>
<proteinExistence type="predicted"/>
<evidence type="ECO:0000313" key="1">
    <source>
        <dbReference type="EMBL" id="MEN7537881.1"/>
    </source>
</evidence>
<name>A0ABV0CZ32_9SPHN</name>
<dbReference type="Proteomes" id="UP001484535">
    <property type="component" value="Unassembled WGS sequence"/>
</dbReference>
<protein>
    <recommendedName>
        <fullName evidence="3">Sulfotransferase domain-containing protein</fullName>
    </recommendedName>
</protein>
<dbReference type="SUPFAM" id="SSF52540">
    <property type="entry name" value="P-loop containing nucleoside triphosphate hydrolases"/>
    <property type="match status" value="1"/>
</dbReference>
<gene>
    <name evidence="1" type="ORF">ABDJ38_11930</name>
</gene>
<dbReference type="RefSeq" id="WP_346785341.1">
    <property type="nucleotide sequence ID" value="NZ_JBDLBR010000004.1"/>
</dbReference>
<comment type="caution">
    <text evidence="1">The sequence shown here is derived from an EMBL/GenBank/DDBJ whole genome shotgun (WGS) entry which is preliminary data.</text>
</comment>
<dbReference type="EMBL" id="JBDLBR010000004">
    <property type="protein sequence ID" value="MEN7537881.1"/>
    <property type="molecule type" value="Genomic_DNA"/>
</dbReference>
<sequence length="303" mass="33978">MKVIIHAGCAKNGSTAFQTLMHRIGPALADHGIYYPPAVLGHRDFAERAYVDDYAWVDRVMADAQARGATTLLISSEHFQNILCQKVYGVGIAFAFRERGAEEVRFVFSVRDPFDYFESIYAEAAKWFPMSFEQAANAALRQGSFWTSWQALVPVAYAFDYATVFREFRDYLTAVDPAITLNCWELSDFAQGFAGRRILETAGVGDDVLRQIEAGLASGQITIVRNQRSSAQDIETLHAQQYLFGTAVLPSLAAEKSNQLEPVANLVAQIAETKLHHINSQREAFRARFADRFANWRECLSQD</sequence>
<organism evidence="1 2">
    <name type="scientific">Aurantiacibacter flavus</name>
    <dbReference type="NCBI Taxonomy" id="3145232"/>
    <lineage>
        <taxon>Bacteria</taxon>
        <taxon>Pseudomonadati</taxon>
        <taxon>Pseudomonadota</taxon>
        <taxon>Alphaproteobacteria</taxon>
        <taxon>Sphingomonadales</taxon>
        <taxon>Erythrobacteraceae</taxon>
        <taxon>Aurantiacibacter</taxon>
    </lineage>
</organism>
<reference evidence="1 2" key="1">
    <citation type="submission" date="2024-05" db="EMBL/GenBank/DDBJ databases">
        <authorList>
            <person name="Park S."/>
        </authorList>
    </citation>
    <scope>NUCLEOTIDE SEQUENCE [LARGE SCALE GENOMIC DNA]</scope>
    <source>
        <strain evidence="1 2">DGU5</strain>
    </source>
</reference>
<dbReference type="InterPro" id="IPR027417">
    <property type="entry name" value="P-loop_NTPase"/>
</dbReference>
<accession>A0ABV0CZ32</accession>
<keyword evidence="2" id="KW-1185">Reference proteome</keyword>
<evidence type="ECO:0008006" key="3">
    <source>
        <dbReference type="Google" id="ProtNLM"/>
    </source>
</evidence>